<evidence type="ECO:0000313" key="4">
    <source>
        <dbReference type="EMBL" id="GAA2489865.1"/>
    </source>
</evidence>
<feature type="region of interest" description="Disordered" evidence="2">
    <location>
        <begin position="112"/>
        <end position="156"/>
    </location>
</feature>
<reference evidence="5" key="1">
    <citation type="journal article" date="2019" name="Int. J. Syst. Evol. Microbiol.">
        <title>The Global Catalogue of Microorganisms (GCM) 10K type strain sequencing project: providing services to taxonomists for standard genome sequencing and annotation.</title>
        <authorList>
            <consortium name="The Broad Institute Genomics Platform"/>
            <consortium name="The Broad Institute Genome Sequencing Center for Infectious Disease"/>
            <person name="Wu L."/>
            <person name="Ma J."/>
        </authorList>
    </citation>
    <scope>NUCLEOTIDE SEQUENCE [LARGE SCALE GENOMIC DNA]</scope>
    <source>
        <strain evidence="5">JCM 5062</strain>
    </source>
</reference>
<gene>
    <name evidence="4" type="ORF">GCM10010393_21990</name>
</gene>
<dbReference type="PANTHER" id="PTHR48081:SF13">
    <property type="entry name" value="ALPHA_BETA HYDROLASE"/>
    <property type="match status" value="1"/>
</dbReference>
<keyword evidence="1" id="KW-0378">Hydrolase</keyword>
<dbReference type="Proteomes" id="UP001499942">
    <property type="component" value="Unassembled WGS sequence"/>
</dbReference>
<name>A0ABP5Z5E0_9ACTN</name>
<evidence type="ECO:0000313" key="5">
    <source>
        <dbReference type="Proteomes" id="UP001499942"/>
    </source>
</evidence>
<dbReference type="Pfam" id="PF20434">
    <property type="entry name" value="BD-FAE"/>
    <property type="match status" value="1"/>
</dbReference>
<dbReference type="InterPro" id="IPR049492">
    <property type="entry name" value="BD-FAE-like_dom"/>
</dbReference>
<evidence type="ECO:0000256" key="2">
    <source>
        <dbReference type="SAM" id="MobiDB-lite"/>
    </source>
</evidence>
<organism evidence="4 5">
    <name type="scientific">Streptomyces gobitricini</name>
    <dbReference type="NCBI Taxonomy" id="68211"/>
    <lineage>
        <taxon>Bacteria</taxon>
        <taxon>Bacillati</taxon>
        <taxon>Actinomycetota</taxon>
        <taxon>Actinomycetes</taxon>
        <taxon>Kitasatosporales</taxon>
        <taxon>Streptomycetaceae</taxon>
        <taxon>Streptomyces</taxon>
    </lineage>
</organism>
<feature type="domain" description="BD-FAE-like" evidence="3">
    <location>
        <begin position="2"/>
        <end position="108"/>
    </location>
</feature>
<feature type="compositionally biased region" description="Low complexity" evidence="2">
    <location>
        <begin position="134"/>
        <end position="147"/>
    </location>
</feature>
<evidence type="ECO:0000256" key="1">
    <source>
        <dbReference type="ARBA" id="ARBA00022801"/>
    </source>
</evidence>
<dbReference type="EMBL" id="BAAASR010000013">
    <property type="protein sequence ID" value="GAA2489865.1"/>
    <property type="molecule type" value="Genomic_DNA"/>
</dbReference>
<dbReference type="PANTHER" id="PTHR48081">
    <property type="entry name" value="AB HYDROLASE SUPERFAMILY PROTEIN C4A8.06C"/>
    <property type="match status" value="1"/>
</dbReference>
<sequence length="156" mass="15581">MAWGESAGAHLASLLALSRPVRGCVSWYGPTDLTTLPGQSRPGTYDAADPTTREALLLGAAISEAPALARAASPVAHVSAGAPPFLVLHGTDDSLIPLAQGAQFAAALREAGAGSTSGPCRAPTTGGPACRRMPSSGASPTRSSSPARARRAPSGR</sequence>
<dbReference type="SUPFAM" id="SSF53474">
    <property type="entry name" value="alpha/beta-Hydrolases"/>
    <property type="match status" value="1"/>
</dbReference>
<comment type="caution">
    <text evidence="4">The sequence shown here is derived from an EMBL/GenBank/DDBJ whole genome shotgun (WGS) entry which is preliminary data.</text>
</comment>
<proteinExistence type="predicted"/>
<dbReference type="InterPro" id="IPR050300">
    <property type="entry name" value="GDXG_lipolytic_enzyme"/>
</dbReference>
<dbReference type="Gene3D" id="3.40.50.1820">
    <property type="entry name" value="alpha/beta hydrolase"/>
    <property type="match status" value="1"/>
</dbReference>
<evidence type="ECO:0000259" key="3">
    <source>
        <dbReference type="Pfam" id="PF20434"/>
    </source>
</evidence>
<dbReference type="RefSeq" id="WP_344359572.1">
    <property type="nucleotide sequence ID" value="NZ_BAAASR010000013.1"/>
</dbReference>
<protein>
    <recommendedName>
        <fullName evidence="3">BD-FAE-like domain-containing protein</fullName>
    </recommendedName>
</protein>
<keyword evidence="5" id="KW-1185">Reference proteome</keyword>
<dbReference type="InterPro" id="IPR029058">
    <property type="entry name" value="AB_hydrolase_fold"/>
</dbReference>
<accession>A0ABP5Z5E0</accession>